<dbReference type="Pfam" id="PF01037">
    <property type="entry name" value="AsnC_trans_reg"/>
    <property type="match status" value="1"/>
</dbReference>
<dbReference type="PROSITE" id="PS50956">
    <property type="entry name" value="HTH_ASNC_2"/>
    <property type="match status" value="1"/>
</dbReference>
<dbReference type="InterPro" id="IPR019887">
    <property type="entry name" value="Tscrpt_reg_AsnC/Lrp_C"/>
</dbReference>
<protein>
    <submittedName>
        <fullName evidence="5">Lrp/AsnC family transcriptional regulator</fullName>
    </submittedName>
</protein>
<dbReference type="Pfam" id="PF13404">
    <property type="entry name" value="HTH_AsnC-type"/>
    <property type="match status" value="1"/>
</dbReference>
<dbReference type="RefSeq" id="WP_124682449.1">
    <property type="nucleotide sequence ID" value="NZ_CP033969.1"/>
</dbReference>
<feature type="domain" description="HTH asnC-type" evidence="4">
    <location>
        <begin position="1"/>
        <end position="64"/>
    </location>
</feature>
<dbReference type="AlphaFoldDB" id="A0A3G8GWA7"/>
<dbReference type="InterPro" id="IPR036390">
    <property type="entry name" value="WH_DNA-bd_sf"/>
</dbReference>
<dbReference type="GO" id="GO:0043565">
    <property type="term" value="F:sequence-specific DNA binding"/>
    <property type="evidence" value="ECO:0007669"/>
    <property type="project" value="InterPro"/>
</dbReference>
<dbReference type="OrthoDB" id="8526125at2"/>
<dbReference type="Proteomes" id="UP000270411">
    <property type="component" value="Chromosome 1"/>
</dbReference>
<dbReference type="InterPro" id="IPR011991">
    <property type="entry name" value="ArsR-like_HTH"/>
</dbReference>
<dbReference type="Gene3D" id="3.30.70.920">
    <property type="match status" value="1"/>
</dbReference>
<dbReference type="PROSITE" id="PS00519">
    <property type="entry name" value="HTH_ASNC_1"/>
    <property type="match status" value="1"/>
</dbReference>
<dbReference type="GO" id="GO:0005829">
    <property type="term" value="C:cytosol"/>
    <property type="evidence" value="ECO:0007669"/>
    <property type="project" value="TreeGrafter"/>
</dbReference>
<dbReference type="GO" id="GO:0006355">
    <property type="term" value="P:regulation of DNA-templated transcription"/>
    <property type="evidence" value="ECO:0007669"/>
    <property type="project" value="UniProtKB-ARBA"/>
</dbReference>
<dbReference type="CDD" id="cd00090">
    <property type="entry name" value="HTH_ARSR"/>
    <property type="match status" value="1"/>
</dbReference>
<evidence type="ECO:0000256" key="2">
    <source>
        <dbReference type="ARBA" id="ARBA00023125"/>
    </source>
</evidence>
<organism evidence="5 6">
    <name type="scientific">Cupriavidus pauculus</name>
    <dbReference type="NCBI Taxonomy" id="82633"/>
    <lineage>
        <taxon>Bacteria</taxon>
        <taxon>Pseudomonadati</taxon>
        <taxon>Pseudomonadota</taxon>
        <taxon>Betaproteobacteria</taxon>
        <taxon>Burkholderiales</taxon>
        <taxon>Burkholderiaceae</taxon>
        <taxon>Cupriavidus</taxon>
    </lineage>
</organism>
<dbReference type="InterPro" id="IPR019885">
    <property type="entry name" value="Tscrpt_reg_HTH_AsnC-type_CS"/>
</dbReference>
<dbReference type="Gene3D" id="1.10.10.10">
    <property type="entry name" value="Winged helix-like DNA-binding domain superfamily/Winged helix DNA-binding domain"/>
    <property type="match status" value="1"/>
</dbReference>
<dbReference type="InterPro" id="IPR019888">
    <property type="entry name" value="Tscrpt_reg_AsnC-like"/>
</dbReference>
<proteinExistence type="predicted"/>
<evidence type="ECO:0000259" key="4">
    <source>
        <dbReference type="PROSITE" id="PS50956"/>
    </source>
</evidence>
<dbReference type="SUPFAM" id="SSF46785">
    <property type="entry name" value="Winged helix' DNA-binding domain"/>
    <property type="match status" value="1"/>
</dbReference>
<dbReference type="EMBL" id="CP033969">
    <property type="protein sequence ID" value="AZG12558.1"/>
    <property type="molecule type" value="Genomic_DNA"/>
</dbReference>
<dbReference type="InterPro" id="IPR011008">
    <property type="entry name" value="Dimeric_a/b-barrel"/>
</dbReference>
<dbReference type="PANTHER" id="PTHR30154">
    <property type="entry name" value="LEUCINE-RESPONSIVE REGULATORY PROTEIN"/>
    <property type="match status" value="1"/>
</dbReference>
<dbReference type="InterPro" id="IPR000485">
    <property type="entry name" value="AsnC-type_HTH_dom"/>
</dbReference>
<dbReference type="SMART" id="SM00344">
    <property type="entry name" value="HTH_ASNC"/>
    <property type="match status" value="1"/>
</dbReference>
<dbReference type="InterPro" id="IPR036388">
    <property type="entry name" value="WH-like_DNA-bd_sf"/>
</dbReference>
<dbReference type="KEGG" id="cpau:EHF44_03415"/>
<gene>
    <name evidence="5" type="ORF">EHF44_03415</name>
</gene>
<evidence type="ECO:0000313" key="5">
    <source>
        <dbReference type="EMBL" id="AZG12558.1"/>
    </source>
</evidence>
<accession>A0A3G8GWA7</accession>
<sequence length="152" mass="17045">MDRYDRQILNILQEDAAVPVAEIGERVGLTSTPCWRRVQKLEASGIIRKRVALLDAARLNVGVTVFVSIRTSQHNVKWLKAFHDLVASIPEVTEFYRMAGDTDYLLRVVVPDIAAYDAVYKKLIQGAELADVSSSFAMEQIKYTTALPLDYA</sequence>
<dbReference type="PRINTS" id="PR00033">
    <property type="entry name" value="HTHASNC"/>
</dbReference>
<reference evidence="6" key="1">
    <citation type="submission" date="2018-11" db="EMBL/GenBank/DDBJ databases">
        <title>FDA dAtabase for Regulatory Grade micrObial Sequences (FDA-ARGOS): Supporting development and validation of Infectious Disease Dx tests.</title>
        <authorList>
            <person name="Goldberg B."/>
            <person name="Campos J."/>
            <person name="Tallon L."/>
            <person name="Sadzewicz L."/>
            <person name="Zhao X."/>
            <person name="Vavikolanu K."/>
            <person name="Mehta A."/>
            <person name="Aluvathingal J."/>
            <person name="Nadendla S."/>
            <person name="Geyer C."/>
            <person name="Nandy P."/>
            <person name="Yan Y."/>
            <person name="Sichtig H."/>
        </authorList>
    </citation>
    <scope>NUCLEOTIDE SEQUENCE [LARGE SCALE GENOMIC DNA]</scope>
    <source>
        <strain evidence="6">FDAARGOS_614</strain>
    </source>
</reference>
<keyword evidence="2" id="KW-0238">DNA-binding</keyword>
<evidence type="ECO:0000256" key="1">
    <source>
        <dbReference type="ARBA" id="ARBA00023015"/>
    </source>
</evidence>
<dbReference type="PANTHER" id="PTHR30154:SF17">
    <property type="entry name" value="DNA-BINDING TRANSCRIPTIONAL ACTIVATOR DECR"/>
    <property type="match status" value="1"/>
</dbReference>
<dbReference type="GO" id="GO:0043200">
    <property type="term" value="P:response to amino acid"/>
    <property type="evidence" value="ECO:0007669"/>
    <property type="project" value="TreeGrafter"/>
</dbReference>
<name>A0A3G8GWA7_9BURK</name>
<keyword evidence="3" id="KW-0804">Transcription</keyword>
<keyword evidence="1" id="KW-0805">Transcription regulation</keyword>
<evidence type="ECO:0000313" key="6">
    <source>
        <dbReference type="Proteomes" id="UP000270411"/>
    </source>
</evidence>
<dbReference type="SUPFAM" id="SSF54909">
    <property type="entry name" value="Dimeric alpha+beta barrel"/>
    <property type="match status" value="1"/>
</dbReference>
<evidence type="ECO:0000256" key="3">
    <source>
        <dbReference type="ARBA" id="ARBA00023163"/>
    </source>
</evidence>